<organism evidence="1 2">
    <name type="scientific">Niveispirillum cyanobacteriorum</name>
    <dbReference type="NCBI Taxonomy" id="1612173"/>
    <lineage>
        <taxon>Bacteria</taxon>
        <taxon>Pseudomonadati</taxon>
        <taxon>Pseudomonadota</taxon>
        <taxon>Alphaproteobacteria</taxon>
        <taxon>Rhodospirillales</taxon>
        <taxon>Azospirillaceae</taxon>
        <taxon>Niveispirillum</taxon>
    </lineage>
</organism>
<dbReference type="OrthoDB" id="1551443at2"/>
<accession>A0A2K9NLE5</accession>
<geneLocation type="plasmid" evidence="1 2">
    <name>unnamed3</name>
</geneLocation>
<dbReference type="InterPro" id="IPR011978">
    <property type="entry name" value="YgfB-like"/>
</dbReference>
<dbReference type="InterPro" id="IPR036255">
    <property type="entry name" value="YgfB-like_sf"/>
</dbReference>
<keyword evidence="2" id="KW-1185">Reference proteome</keyword>
<dbReference type="EMBL" id="CP025615">
    <property type="protein sequence ID" value="AUN33890.1"/>
    <property type="molecule type" value="Genomic_DNA"/>
</dbReference>
<dbReference type="KEGG" id="ncb:C0V82_26080"/>
<sequence length="167" mass="18618">MTNKPRLLKETRQIRAADPMPPPPERLRLSDADLHTYLRARGAASAVNSLSGLDGYLAAILVGPKFIDPRIWVADLAGENAMMATEGTKDALAMQAIVHHFNTISATMSDAPDQYRPRFDTDRSGKPDPLFWELGFYRNCSRGWQKGLPWLLEYESTCGWRSPLSAA</sequence>
<evidence type="ECO:0000313" key="2">
    <source>
        <dbReference type="Proteomes" id="UP000234752"/>
    </source>
</evidence>
<dbReference type="AlphaFoldDB" id="A0A2K9NLE5"/>
<dbReference type="SUPFAM" id="SSF101327">
    <property type="entry name" value="YgfB-like"/>
    <property type="match status" value="1"/>
</dbReference>
<reference evidence="1 2" key="1">
    <citation type="submission" date="2017-12" db="EMBL/GenBank/DDBJ databases">
        <title>Genomes of bacteria within cyanobacterial aggregates.</title>
        <authorList>
            <person name="Cai H."/>
        </authorList>
    </citation>
    <scope>NUCLEOTIDE SEQUENCE [LARGE SCALE GENOMIC DNA]</scope>
    <source>
        <strain evidence="1 2">TH16</strain>
        <plasmid evidence="1 2">unnamed3</plasmid>
    </source>
</reference>
<name>A0A2K9NLE5_9PROT</name>
<proteinExistence type="predicted"/>
<dbReference type="Pfam" id="PF03695">
    <property type="entry name" value="UPF0149"/>
    <property type="match status" value="1"/>
</dbReference>
<keyword evidence="1" id="KW-0614">Plasmid</keyword>
<protein>
    <submittedName>
        <fullName evidence="1">Uncharacterized protein</fullName>
    </submittedName>
</protein>
<dbReference type="NCBIfam" id="TIGR02292">
    <property type="entry name" value="ygfB_yecA"/>
    <property type="match status" value="1"/>
</dbReference>
<gene>
    <name evidence="1" type="ORF">C0V82_26080</name>
</gene>
<evidence type="ECO:0000313" key="1">
    <source>
        <dbReference type="EMBL" id="AUN33890.1"/>
    </source>
</evidence>
<dbReference type="RefSeq" id="WP_102115393.1">
    <property type="nucleotide sequence ID" value="NZ_BMGN01000041.1"/>
</dbReference>
<dbReference type="Proteomes" id="UP000234752">
    <property type="component" value="Plasmid unnamed3"/>
</dbReference>